<evidence type="ECO:0008006" key="3">
    <source>
        <dbReference type="Google" id="ProtNLM"/>
    </source>
</evidence>
<organism evidence="1 2">
    <name type="scientific">Marinobacterium alkalitolerans</name>
    <dbReference type="NCBI Taxonomy" id="1542925"/>
    <lineage>
        <taxon>Bacteria</taxon>
        <taxon>Pseudomonadati</taxon>
        <taxon>Pseudomonadota</taxon>
        <taxon>Gammaproteobacteria</taxon>
        <taxon>Oceanospirillales</taxon>
        <taxon>Oceanospirillaceae</taxon>
        <taxon>Marinobacterium</taxon>
    </lineage>
</organism>
<name>A0ABS3ZCN2_9GAMM</name>
<keyword evidence="2" id="KW-1185">Reference proteome</keyword>
<comment type="caution">
    <text evidence="1">The sequence shown here is derived from an EMBL/GenBank/DDBJ whole genome shotgun (WGS) entry which is preliminary data.</text>
</comment>
<gene>
    <name evidence="1" type="ORF">H9C73_11860</name>
</gene>
<dbReference type="EMBL" id="JACVEW010000018">
    <property type="protein sequence ID" value="MBP0049434.1"/>
    <property type="molecule type" value="Genomic_DNA"/>
</dbReference>
<evidence type="ECO:0000313" key="1">
    <source>
        <dbReference type="EMBL" id="MBP0049434.1"/>
    </source>
</evidence>
<reference evidence="1 2" key="1">
    <citation type="submission" date="2020-09" db="EMBL/GenBank/DDBJ databases">
        <authorList>
            <person name="Tanuku N.R.S."/>
        </authorList>
    </citation>
    <scope>NUCLEOTIDE SEQUENCE [LARGE SCALE GENOMIC DNA]</scope>
    <source>
        <strain evidence="1 2">AK62</strain>
    </source>
</reference>
<dbReference type="Gene3D" id="3.30.70.1520">
    <property type="entry name" value="Heterotetrameric sarcosine oxidase"/>
    <property type="match status" value="1"/>
</dbReference>
<dbReference type="RefSeq" id="WP_209288044.1">
    <property type="nucleotide sequence ID" value="NZ_JACVEW010000018.1"/>
</dbReference>
<sequence>MNPNPTAPNRLKHINLAIQSGAAGINSVMMRERPFIGELNLDIDPDNLSLLIAVGEVMGVAQPLTVSRISCVGSLAILWLGQNRWLVLPPPGSQQPLAEALSETFGDTLSLDTRGDLLQARFDAAAIQMLQAQDDVAADESFSRLQQEGVLILQPCDQSEYDLLVREHCAQRLWQWMSQHSGEQASMPQAANG</sequence>
<accession>A0ABS3ZCN2</accession>
<protein>
    <recommendedName>
        <fullName evidence="3">Sarcosine oxidase subunit gamma</fullName>
    </recommendedName>
</protein>
<dbReference type="Proteomes" id="UP000810171">
    <property type="component" value="Unassembled WGS sequence"/>
</dbReference>
<proteinExistence type="predicted"/>
<evidence type="ECO:0000313" key="2">
    <source>
        <dbReference type="Proteomes" id="UP000810171"/>
    </source>
</evidence>